<dbReference type="InterPro" id="IPR052295">
    <property type="entry name" value="Odorant-binding_protein"/>
</dbReference>
<evidence type="ECO:0000256" key="1">
    <source>
        <dbReference type="ARBA" id="ARBA00004613"/>
    </source>
</evidence>
<dbReference type="OrthoDB" id="8183628at2759"/>
<gene>
    <name evidence="5" type="ORF">MELIAE_LOCUS8613</name>
</gene>
<dbReference type="EMBL" id="OV121136">
    <property type="protein sequence ID" value="CAH0558060.1"/>
    <property type="molecule type" value="Genomic_DNA"/>
</dbReference>
<comment type="subcellular location">
    <subcellularLocation>
        <location evidence="1">Secreted</location>
    </subcellularLocation>
</comment>
<proteinExistence type="inferred from homology"/>
<dbReference type="Proteomes" id="UP001154078">
    <property type="component" value="Chromosome 5"/>
</dbReference>
<feature type="signal peptide" evidence="4">
    <location>
        <begin position="1"/>
        <end position="26"/>
    </location>
</feature>
<reference evidence="5" key="1">
    <citation type="submission" date="2021-12" db="EMBL/GenBank/DDBJ databases">
        <authorList>
            <person name="King R."/>
        </authorList>
    </citation>
    <scope>NUCLEOTIDE SEQUENCE</scope>
</reference>
<keyword evidence="4" id="KW-0732">Signal</keyword>
<comment type="similarity">
    <text evidence="2">Belongs to the PBP/GOBP family.</text>
</comment>
<dbReference type="GO" id="GO:0005576">
    <property type="term" value="C:extracellular region"/>
    <property type="evidence" value="ECO:0007669"/>
    <property type="project" value="UniProtKB-SubCell"/>
</dbReference>
<dbReference type="GO" id="GO:0005549">
    <property type="term" value="F:odorant binding"/>
    <property type="evidence" value="ECO:0007669"/>
    <property type="project" value="InterPro"/>
</dbReference>
<dbReference type="Pfam" id="PF01395">
    <property type="entry name" value="PBP_GOBP"/>
    <property type="match status" value="1"/>
</dbReference>
<dbReference type="PANTHER" id="PTHR21066">
    <property type="entry name" value="ODORANT-BINDING PROTEIN 59A-RELATED"/>
    <property type="match status" value="1"/>
</dbReference>
<evidence type="ECO:0000256" key="2">
    <source>
        <dbReference type="ARBA" id="ARBA00008098"/>
    </source>
</evidence>
<dbReference type="CDD" id="cd23992">
    <property type="entry name" value="PBP_GOBP"/>
    <property type="match status" value="1"/>
</dbReference>
<keyword evidence="3" id="KW-0964">Secreted</keyword>
<organism evidence="5 6">
    <name type="scientific">Brassicogethes aeneus</name>
    <name type="common">Rape pollen beetle</name>
    <name type="synonym">Meligethes aeneus</name>
    <dbReference type="NCBI Taxonomy" id="1431903"/>
    <lineage>
        <taxon>Eukaryota</taxon>
        <taxon>Metazoa</taxon>
        <taxon>Ecdysozoa</taxon>
        <taxon>Arthropoda</taxon>
        <taxon>Hexapoda</taxon>
        <taxon>Insecta</taxon>
        <taxon>Pterygota</taxon>
        <taxon>Neoptera</taxon>
        <taxon>Endopterygota</taxon>
        <taxon>Coleoptera</taxon>
        <taxon>Polyphaga</taxon>
        <taxon>Cucujiformia</taxon>
        <taxon>Nitidulidae</taxon>
        <taxon>Meligethinae</taxon>
        <taxon>Brassicogethes</taxon>
    </lineage>
</organism>
<dbReference type="SUPFAM" id="SSF47565">
    <property type="entry name" value="Insect pheromone/odorant-binding proteins"/>
    <property type="match status" value="1"/>
</dbReference>
<name>A0A9P0B8S9_BRAAE</name>
<dbReference type="InterPro" id="IPR036728">
    <property type="entry name" value="PBP_GOBP_sf"/>
</dbReference>
<evidence type="ECO:0000313" key="6">
    <source>
        <dbReference type="Proteomes" id="UP001154078"/>
    </source>
</evidence>
<dbReference type="InterPro" id="IPR006170">
    <property type="entry name" value="PBP/GOBP"/>
</dbReference>
<dbReference type="PANTHER" id="PTHR21066:SF18">
    <property type="entry name" value="ODORANT-BINDING PROTEIN 73A, ISOFORM B"/>
    <property type="match status" value="1"/>
</dbReference>
<keyword evidence="6" id="KW-1185">Reference proteome</keyword>
<accession>A0A9P0B8S9</accession>
<sequence>MLLEKMSGFNLGFLLMVFVQISLSFAKDKVCDIPQTAPKKIESVINECQDEIKVAILSEALEALNVNEHTKSRAKRDAFNNDEKRIAGCLLQCVYRKMNAVNKKGFPTTEGLVRLYTEGINQKEYILATLQSVSTCLVTAQKKHLITPQSIDEEGKTCDIAYDIFDCVSDKIGDYCGQTP</sequence>
<evidence type="ECO:0000313" key="5">
    <source>
        <dbReference type="EMBL" id="CAH0558060.1"/>
    </source>
</evidence>
<feature type="chain" id="PRO_5040176135" evidence="4">
    <location>
        <begin position="27"/>
        <end position="180"/>
    </location>
</feature>
<protein>
    <submittedName>
        <fullName evidence="5">Uncharacterized protein</fullName>
    </submittedName>
</protein>
<evidence type="ECO:0000256" key="4">
    <source>
        <dbReference type="SAM" id="SignalP"/>
    </source>
</evidence>
<dbReference type="Gene3D" id="1.10.238.20">
    <property type="entry name" value="Pheromone/general odorant binding protein domain"/>
    <property type="match status" value="1"/>
</dbReference>
<evidence type="ECO:0000256" key="3">
    <source>
        <dbReference type="ARBA" id="ARBA00022525"/>
    </source>
</evidence>
<dbReference type="AlphaFoldDB" id="A0A9P0B8S9"/>